<proteinExistence type="predicted"/>
<evidence type="ECO:0000313" key="1">
    <source>
        <dbReference type="EMBL" id="SJL13581.1"/>
    </source>
</evidence>
<dbReference type="Proteomes" id="UP000219338">
    <property type="component" value="Unassembled WGS sequence"/>
</dbReference>
<organism evidence="1 2">
    <name type="scientific">Armillaria ostoyae</name>
    <name type="common">Armillaria root rot fungus</name>
    <dbReference type="NCBI Taxonomy" id="47428"/>
    <lineage>
        <taxon>Eukaryota</taxon>
        <taxon>Fungi</taxon>
        <taxon>Dikarya</taxon>
        <taxon>Basidiomycota</taxon>
        <taxon>Agaricomycotina</taxon>
        <taxon>Agaricomycetes</taxon>
        <taxon>Agaricomycetidae</taxon>
        <taxon>Agaricales</taxon>
        <taxon>Marasmiineae</taxon>
        <taxon>Physalacriaceae</taxon>
        <taxon>Armillaria</taxon>
    </lineage>
</organism>
<protein>
    <submittedName>
        <fullName evidence="1">Uncharacterized protein</fullName>
    </submittedName>
</protein>
<reference evidence="2" key="1">
    <citation type="journal article" date="2017" name="Nat. Ecol. Evol.">
        <title>Genome expansion and lineage-specific genetic innovations in the forest pathogenic fungi Armillaria.</title>
        <authorList>
            <person name="Sipos G."/>
            <person name="Prasanna A.N."/>
            <person name="Walter M.C."/>
            <person name="O'Connor E."/>
            <person name="Balint B."/>
            <person name="Krizsan K."/>
            <person name="Kiss B."/>
            <person name="Hess J."/>
            <person name="Varga T."/>
            <person name="Slot J."/>
            <person name="Riley R."/>
            <person name="Boka B."/>
            <person name="Rigling D."/>
            <person name="Barry K."/>
            <person name="Lee J."/>
            <person name="Mihaltcheva S."/>
            <person name="LaButti K."/>
            <person name="Lipzen A."/>
            <person name="Waldron R."/>
            <person name="Moloney N.M."/>
            <person name="Sperisen C."/>
            <person name="Kredics L."/>
            <person name="Vagvoelgyi C."/>
            <person name="Patrignani A."/>
            <person name="Fitzpatrick D."/>
            <person name="Nagy I."/>
            <person name="Doyle S."/>
            <person name="Anderson J.B."/>
            <person name="Grigoriev I.V."/>
            <person name="Gueldener U."/>
            <person name="Muensterkoetter M."/>
            <person name="Nagy L.G."/>
        </authorList>
    </citation>
    <scope>NUCLEOTIDE SEQUENCE [LARGE SCALE GENOMIC DNA]</scope>
    <source>
        <strain evidence="2">C18/9</strain>
    </source>
</reference>
<evidence type="ECO:0000313" key="2">
    <source>
        <dbReference type="Proteomes" id="UP000219338"/>
    </source>
</evidence>
<name>A0A284RXV3_ARMOS</name>
<dbReference type="AlphaFoldDB" id="A0A284RXV3"/>
<accession>A0A284RXV3</accession>
<sequence>MSTKTGFAHVCCCLSKGTFEAHAFFWVQELDSNTV</sequence>
<gene>
    <name evidence="1" type="ORF">ARMOST_17026</name>
</gene>
<dbReference type="EMBL" id="FUEG01000020">
    <property type="protein sequence ID" value="SJL13581.1"/>
    <property type="molecule type" value="Genomic_DNA"/>
</dbReference>
<keyword evidence="2" id="KW-1185">Reference proteome</keyword>